<dbReference type="GO" id="GO:0003677">
    <property type="term" value="F:DNA binding"/>
    <property type="evidence" value="ECO:0007669"/>
    <property type="project" value="InterPro"/>
</dbReference>
<dbReference type="Gene3D" id="2.30.31.10">
    <property type="entry name" value="Transcriptional Coactivator Pc4, Chain A"/>
    <property type="match status" value="1"/>
</dbReference>
<name>A0A928Z7X7_9CYAN</name>
<comment type="caution">
    <text evidence="1">The sequence shown here is derived from an EMBL/GenBank/DDBJ whole genome shotgun (WGS) entry which is preliminary data.</text>
</comment>
<sequence length="121" mass="13944">MNRIVKSDSGWRLGWDAAASEFKGLVGTDDWAFELREDEFQDFCRLFDRLATTMSQMRSELMDEEKITCEAQSDRLWLEVEGYPDAYSLRLILNTGRRCEGEWLPEAVPGLLQAARTIAVF</sequence>
<evidence type="ECO:0000313" key="2">
    <source>
        <dbReference type="Proteomes" id="UP000621799"/>
    </source>
</evidence>
<dbReference type="RefSeq" id="WP_264319501.1">
    <property type="nucleotide sequence ID" value="NZ_JADEXN010000003.1"/>
</dbReference>
<proteinExistence type="predicted"/>
<reference evidence="1" key="1">
    <citation type="submission" date="2020-10" db="EMBL/GenBank/DDBJ databases">
        <authorList>
            <person name="Castelo-Branco R."/>
            <person name="Eusebio N."/>
            <person name="Adriana R."/>
            <person name="Vieira A."/>
            <person name="Brugerolle De Fraissinette N."/>
            <person name="Rezende De Castro R."/>
            <person name="Schneider M.P."/>
            <person name="Vasconcelos V."/>
            <person name="Leao P.N."/>
        </authorList>
    </citation>
    <scope>NUCLEOTIDE SEQUENCE</scope>
    <source>
        <strain evidence="1">LEGE 11467</strain>
    </source>
</reference>
<dbReference type="InterPro" id="IPR014947">
    <property type="entry name" value="DUF1818"/>
</dbReference>
<dbReference type="GO" id="GO:0006355">
    <property type="term" value="P:regulation of DNA-templated transcription"/>
    <property type="evidence" value="ECO:0007669"/>
    <property type="project" value="InterPro"/>
</dbReference>
<dbReference type="SUPFAM" id="SSF54447">
    <property type="entry name" value="ssDNA-binding transcriptional regulator domain"/>
    <property type="match status" value="1"/>
</dbReference>
<dbReference type="Proteomes" id="UP000621799">
    <property type="component" value="Unassembled WGS sequence"/>
</dbReference>
<dbReference type="EMBL" id="JADEXN010000003">
    <property type="protein sequence ID" value="MBE9039236.1"/>
    <property type="molecule type" value="Genomic_DNA"/>
</dbReference>
<protein>
    <submittedName>
        <fullName evidence="1">DUF1818 family protein</fullName>
    </submittedName>
</protein>
<dbReference type="Pfam" id="PF08848">
    <property type="entry name" value="DUF1818"/>
    <property type="match status" value="1"/>
</dbReference>
<keyword evidence="2" id="KW-1185">Reference proteome</keyword>
<organism evidence="1 2">
    <name type="scientific">Zarconia navalis LEGE 11467</name>
    <dbReference type="NCBI Taxonomy" id="1828826"/>
    <lineage>
        <taxon>Bacteria</taxon>
        <taxon>Bacillati</taxon>
        <taxon>Cyanobacteriota</taxon>
        <taxon>Cyanophyceae</taxon>
        <taxon>Oscillatoriophycideae</taxon>
        <taxon>Oscillatoriales</taxon>
        <taxon>Oscillatoriales incertae sedis</taxon>
        <taxon>Zarconia</taxon>
        <taxon>Zarconia navalis</taxon>
    </lineage>
</organism>
<gene>
    <name evidence="1" type="ORF">IQ235_00300</name>
</gene>
<dbReference type="AlphaFoldDB" id="A0A928Z7X7"/>
<accession>A0A928Z7X7</accession>
<evidence type="ECO:0000313" key="1">
    <source>
        <dbReference type="EMBL" id="MBE9039236.1"/>
    </source>
</evidence>
<dbReference type="InterPro" id="IPR009044">
    <property type="entry name" value="ssDNA-bd_transcriptional_reg"/>
</dbReference>